<protein>
    <submittedName>
        <fullName evidence="8">Uncharacterized protein</fullName>
    </submittedName>
</protein>
<proteinExistence type="inferred from homology"/>
<dbReference type="GeneID" id="25332389"/>
<gene>
    <name evidence="8" type="ORF">PV05_10481</name>
</gene>
<keyword evidence="4 7" id="KW-1133">Transmembrane helix</keyword>
<dbReference type="AlphaFoldDB" id="A0A0D2BHN0"/>
<reference evidence="8 9" key="1">
    <citation type="submission" date="2015-01" db="EMBL/GenBank/DDBJ databases">
        <title>The Genome Sequence of Exophiala xenobiotica CBS118157.</title>
        <authorList>
            <consortium name="The Broad Institute Genomics Platform"/>
            <person name="Cuomo C."/>
            <person name="de Hoog S."/>
            <person name="Gorbushina A."/>
            <person name="Stielow B."/>
            <person name="Teixiera M."/>
            <person name="Abouelleil A."/>
            <person name="Chapman S.B."/>
            <person name="Priest M."/>
            <person name="Young S.K."/>
            <person name="Wortman J."/>
            <person name="Nusbaum C."/>
            <person name="Birren B."/>
        </authorList>
    </citation>
    <scope>NUCLEOTIDE SEQUENCE [LARGE SCALE GENOMIC DNA]</scope>
    <source>
        <strain evidence="8 9">CBS 118157</strain>
    </source>
</reference>
<keyword evidence="9" id="KW-1185">Reference proteome</keyword>
<dbReference type="EMBL" id="KN847322">
    <property type="protein sequence ID" value="KIW51796.1"/>
    <property type="molecule type" value="Genomic_DNA"/>
</dbReference>
<organism evidence="8 9">
    <name type="scientific">Exophiala xenobiotica</name>
    <dbReference type="NCBI Taxonomy" id="348802"/>
    <lineage>
        <taxon>Eukaryota</taxon>
        <taxon>Fungi</taxon>
        <taxon>Dikarya</taxon>
        <taxon>Ascomycota</taxon>
        <taxon>Pezizomycotina</taxon>
        <taxon>Eurotiomycetes</taxon>
        <taxon>Chaetothyriomycetidae</taxon>
        <taxon>Chaetothyriales</taxon>
        <taxon>Herpotrichiellaceae</taxon>
        <taxon>Exophiala</taxon>
    </lineage>
</organism>
<dbReference type="InterPro" id="IPR007014">
    <property type="entry name" value="FUN14"/>
</dbReference>
<evidence type="ECO:0000256" key="2">
    <source>
        <dbReference type="ARBA" id="ARBA00009160"/>
    </source>
</evidence>
<keyword evidence="3 7" id="KW-0812">Transmembrane</keyword>
<sequence>MLLRTAIRPSAFRSIAKSIPAAPIRSPFNRPVAIAFGLSLGATPFLHPRTTARLDSSPSSPQAAEFSSTPYTHSRDARTPLTKDGRTLNPAAVKQISLGAILGLGAGVLLSAFSRMLTLIIGLGIVIWQYAARKGYNFIPVERMQRHVRNIDLRSAINNNVAFKISFGLMFALTAFGEF</sequence>
<name>A0A0D2BHN0_9EURO</name>
<evidence type="ECO:0000313" key="8">
    <source>
        <dbReference type="EMBL" id="KIW51796.1"/>
    </source>
</evidence>
<evidence type="ECO:0000313" key="9">
    <source>
        <dbReference type="Proteomes" id="UP000054342"/>
    </source>
</evidence>
<feature type="compositionally biased region" description="Polar residues" evidence="6">
    <location>
        <begin position="53"/>
        <end position="72"/>
    </location>
</feature>
<evidence type="ECO:0000256" key="6">
    <source>
        <dbReference type="SAM" id="MobiDB-lite"/>
    </source>
</evidence>
<feature type="region of interest" description="Disordered" evidence="6">
    <location>
        <begin position="51"/>
        <end position="84"/>
    </location>
</feature>
<evidence type="ECO:0000256" key="5">
    <source>
        <dbReference type="ARBA" id="ARBA00023136"/>
    </source>
</evidence>
<feature type="compositionally biased region" description="Basic and acidic residues" evidence="6">
    <location>
        <begin position="73"/>
        <end position="84"/>
    </location>
</feature>
<dbReference type="GO" id="GO:0016020">
    <property type="term" value="C:membrane"/>
    <property type="evidence" value="ECO:0007669"/>
    <property type="project" value="UniProtKB-SubCell"/>
</dbReference>
<comment type="subcellular location">
    <subcellularLocation>
        <location evidence="1">Membrane</location>
    </subcellularLocation>
</comment>
<evidence type="ECO:0000256" key="1">
    <source>
        <dbReference type="ARBA" id="ARBA00004370"/>
    </source>
</evidence>
<comment type="similarity">
    <text evidence="2">Belongs to the FUN14 family.</text>
</comment>
<dbReference type="HOGENOM" id="CLU_106353_1_1_1"/>
<evidence type="ECO:0000256" key="3">
    <source>
        <dbReference type="ARBA" id="ARBA00022692"/>
    </source>
</evidence>
<dbReference type="OrthoDB" id="3990500at2759"/>
<accession>A0A0D2BHN0</accession>
<evidence type="ECO:0000256" key="7">
    <source>
        <dbReference type="SAM" id="Phobius"/>
    </source>
</evidence>
<evidence type="ECO:0000256" key="4">
    <source>
        <dbReference type="ARBA" id="ARBA00022989"/>
    </source>
</evidence>
<dbReference type="RefSeq" id="XP_013312380.1">
    <property type="nucleotide sequence ID" value="XM_013456926.1"/>
</dbReference>
<dbReference type="Proteomes" id="UP000054342">
    <property type="component" value="Unassembled WGS sequence"/>
</dbReference>
<dbReference type="Pfam" id="PF04930">
    <property type="entry name" value="FUN14"/>
    <property type="match status" value="1"/>
</dbReference>
<keyword evidence="5 7" id="KW-0472">Membrane</keyword>
<feature type="transmembrane region" description="Helical" evidence="7">
    <location>
        <begin position="157"/>
        <end position="176"/>
    </location>
</feature>
<dbReference type="STRING" id="348802.A0A0D2BHN0"/>